<dbReference type="Pfam" id="PF13620">
    <property type="entry name" value="CarboxypepD_reg"/>
    <property type="match status" value="1"/>
</dbReference>
<protein>
    <submittedName>
        <fullName evidence="10">Outer membrane receptor protein involved in Fe transport</fullName>
    </submittedName>
</protein>
<dbReference type="Pfam" id="PF07715">
    <property type="entry name" value="Plug"/>
    <property type="match status" value="1"/>
</dbReference>
<keyword evidence="11" id="KW-1185">Reference proteome</keyword>
<dbReference type="RefSeq" id="WP_182713536.1">
    <property type="nucleotide sequence ID" value="NZ_CAJFZW010000006.1"/>
</dbReference>
<keyword evidence="10" id="KW-0675">Receptor</keyword>
<dbReference type="InterPro" id="IPR037066">
    <property type="entry name" value="Plug_dom_sf"/>
</dbReference>
<dbReference type="GO" id="GO:0009279">
    <property type="term" value="C:cell outer membrane"/>
    <property type="evidence" value="ECO:0007669"/>
    <property type="project" value="UniProtKB-SubCell"/>
</dbReference>
<dbReference type="Pfam" id="PF25183">
    <property type="entry name" value="OMP_b-brl_4"/>
    <property type="match status" value="1"/>
</dbReference>
<dbReference type="InterPro" id="IPR039426">
    <property type="entry name" value="TonB-dep_rcpt-like"/>
</dbReference>
<evidence type="ECO:0000259" key="8">
    <source>
        <dbReference type="Pfam" id="PF07715"/>
    </source>
</evidence>
<keyword evidence="7" id="KW-1133">Transmembrane helix</keyword>
<evidence type="ECO:0000256" key="6">
    <source>
        <dbReference type="ARBA" id="ARBA00023237"/>
    </source>
</evidence>
<name>A0A7W9C3P2_9CAUL</name>
<dbReference type="PANTHER" id="PTHR30069">
    <property type="entry name" value="TONB-DEPENDENT OUTER MEMBRANE RECEPTOR"/>
    <property type="match status" value="1"/>
</dbReference>
<dbReference type="Gene3D" id="2.60.40.1120">
    <property type="entry name" value="Carboxypeptidase-like, regulatory domain"/>
    <property type="match status" value="1"/>
</dbReference>
<dbReference type="GO" id="GO:0015344">
    <property type="term" value="F:siderophore uptake transmembrane transporter activity"/>
    <property type="evidence" value="ECO:0007669"/>
    <property type="project" value="TreeGrafter"/>
</dbReference>
<evidence type="ECO:0000256" key="3">
    <source>
        <dbReference type="ARBA" id="ARBA00022452"/>
    </source>
</evidence>
<dbReference type="Proteomes" id="UP000527324">
    <property type="component" value="Unassembled WGS sequence"/>
</dbReference>
<dbReference type="SUPFAM" id="SSF56935">
    <property type="entry name" value="Porins"/>
    <property type="match status" value="1"/>
</dbReference>
<dbReference type="GeneID" id="88839204"/>
<accession>A0A7W9C3P2</accession>
<keyword evidence="3" id="KW-1134">Transmembrane beta strand</keyword>
<dbReference type="SUPFAM" id="SSF49464">
    <property type="entry name" value="Carboxypeptidase regulatory domain-like"/>
    <property type="match status" value="1"/>
</dbReference>
<sequence length="1086" mass="117188">MSRRRELRFGGLDLKTQTIRERLLTGTMIGGVAMFAAAIVPAATVLVAPTNALAQASATQGAIAANVRDTSGAAVAGATVTVTSTDQGFSRTFTTDASGAFRAVALPQGNYTIAISAPGYNAFSDNVDVSVGGTSSFTFTIGRENATTVGDIVVVGTRRAVSEFDATTTGLSVNVEQLTANTPIARSGTALALLAPGVTAGDAAFGGIPAISGSSAGENTFFVNGLNTTDFVSFLGGASVPFEFYETFDVKTGGYSAEFGRGTGGVINATTKSGGNEWKFGLTSYWEPESLREYQPNTYLALNENDYRESWDVILEAGGPIISDRLFAYGLYNVRNREAYDQNTSGLGFRTKDDTPVYGGKVDFIIADGHRLEGTYFTDHVEQETEQTTFFANNAGSRSDGVYNFESGGDNYVFRYTGVWTDWLTTSLSYGVTENRTVSSSPEDGNPVIIDITGFDYNGDGILDVENTLTAQRGNWLIGSPGTNDDRREMLRFDVDAYVSLFGQHHFRAGIDNEDLEASQTLSRSGSGFNICRSSPINTATNEDALVCSGERTGGVAYRYQTPFTAANAPAGRPDLIGSPRRVRVEVYDNSGSWTSTQNAWYVQDSWEVTDRLTLNLGVRGESFENANINGETFVDIKNQIAPRLGATFDVFGDRQAKLFGFYGRYYLPVAVNTNQRLAGRELYFRDTYNLNVLNGNLAIDANQDGIRDDNEQPILGSLFSEVTLADGTTKPIATQVASNLDPMYVDEFIIGYSQRFGGYTAGVTATYRDLGRAIDDIAIDSALQQYCEQAGGGLSAASCAGVWSGFHQYVLANPGEDVTVTLAGSDLAAASGGLITQDRVVDLAADDLRFPKPVREYKAVEFSLERAFDGVWGGRVSYVWSDLEGNYEGALKSDNGQADPGLTQDYDVPGLADGAFGKLPNHREHAFKAYGNWQVTPNFNIGANILIESPRQFGCQGVHPETDPNTDDDLFAAFYGAASWYCDLDGDGTSEATPRGSVFKSDWLKVVDLTFAYTLRDRWGIPGDGVTLRADVFNIFNQQAELDFNEFGEIDIGAYPGPGQVNPNFGKVTAYQTPRYVRLSASVKF</sequence>
<evidence type="ECO:0000256" key="2">
    <source>
        <dbReference type="ARBA" id="ARBA00022448"/>
    </source>
</evidence>
<organism evidence="10 11">
    <name type="scientific">Brevundimonas aurantiaca</name>
    <dbReference type="NCBI Taxonomy" id="74316"/>
    <lineage>
        <taxon>Bacteria</taxon>
        <taxon>Pseudomonadati</taxon>
        <taxon>Pseudomonadota</taxon>
        <taxon>Alphaproteobacteria</taxon>
        <taxon>Caulobacterales</taxon>
        <taxon>Caulobacteraceae</taxon>
        <taxon>Brevundimonas</taxon>
    </lineage>
</organism>
<evidence type="ECO:0000313" key="11">
    <source>
        <dbReference type="Proteomes" id="UP000527324"/>
    </source>
</evidence>
<evidence type="ECO:0000259" key="9">
    <source>
        <dbReference type="Pfam" id="PF25183"/>
    </source>
</evidence>
<keyword evidence="4 7" id="KW-0812">Transmembrane</keyword>
<keyword evidence="2" id="KW-0813">Transport</keyword>
<reference evidence="10 11" key="1">
    <citation type="submission" date="2020-08" db="EMBL/GenBank/DDBJ databases">
        <title>Genomic Encyclopedia of Type Strains, Phase IV (KMG-IV): sequencing the most valuable type-strain genomes for metagenomic binning, comparative biology and taxonomic classification.</title>
        <authorList>
            <person name="Goeker M."/>
        </authorList>
    </citation>
    <scope>NUCLEOTIDE SEQUENCE [LARGE SCALE GENOMIC DNA]</scope>
    <source>
        <strain evidence="10 11">DSM 4731</strain>
    </source>
</reference>
<feature type="transmembrane region" description="Helical" evidence="7">
    <location>
        <begin position="23"/>
        <end position="48"/>
    </location>
</feature>
<evidence type="ECO:0000256" key="5">
    <source>
        <dbReference type="ARBA" id="ARBA00023136"/>
    </source>
</evidence>
<evidence type="ECO:0000313" key="10">
    <source>
        <dbReference type="EMBL" id="MBB5738364.1"/>
    </source>
</evidence>
<dbReference type="AlphaFoldDB" id="A0A7W9C3P2"/>
<dbReference type="GO" id="GO:0044718">
    <property type="term" value="P:siderophore transmembrane transport"/>
    <property type="evidence" value="ECO:0007669"/>
    <property type="project" value="TreeGrafter"/>
</dbReference>
<evidence type="ECO:0000256" key="1">
    <source>
        <dbReference type="ARBA" id="ARBA00004571"/>
    </source>
</evidence>
<dbReference type="Gene3D" id="2.170.130.10">
    <property type="entry name" value="TonB-dependent receptor, plug domain"/>
    <property type="match status" value="1"/>
</dbReference>
<gene>
    <name evidence="10" type="ORF">GGQ93_000055</name>
</gene>
<dbReference type="InterPro" id="IPR012910">
    <property type="entry name" value="Plug_dom"/>
</dbReference>
<keyword evidence="6" id="KW-0998">Cell outer membrane</keyword>
<dbReference type="InterPro" id="IPR008969">
    <property type="entry name" value="CarboxyPept-like_regulatory"/>
</dbReference>
<comment type="caution">
    <text evidence="10">The sequence shown here is derived from an EMBL/GenBank/DDBJ whole genome shotgun (WGS) entry which is preliminary data.</text>
</comment>
<comment type="subcellular location">
    <subcellularLocation>
        <location evidence="1">Cell outer membrane</location>
        <topology evidence="1">Multi-pass membrane protein</topology>
    </subcellularLocation>
</comment>
<evidence type="ECO:0000256" key="7">
    <source>
        <dbReference type="SAM" id="Phobius"/>
    </source>
</evidence>
<dbReference type="InterPro" id="IPR057601">
    <property type="entry name" value="Oar-like_b-barrel"/>
</dbReference>
<keyword evidence="5 7" id="KW-0472">Membrane</keyword>
<dbReference type="PANTHER" id="PTHR30069:SF46">
    <property type="entry name" value="OAR PROTEIN"/>
    <property type="match status" value="1"/>
</dbReference>
<dbReference type="EMBL" id="JACHOQ010000001">
    <property type="protein sequence ID" value="MBB5738364.1"/>
    <property type="molecule type" value="Genomic_DNA"/>
</dbReference>
<feature type="domain" description="TonB-dependent transporter Oar-like beta-barrel" evidence="9">
    <location>
        <begin position="350"/>
        <end position="624"/>
    </location>
</feature>
<dbReference type="Gene3D" id="2.40.170.20">
    <property type="entry name" value="TonB-dependent receptor, beta-barrel domain"/>
    <property type="match status" value="1"/>
</dbReference>
<proteinExistence type="predicted"/>
<feature type="domain" description="TonB-dependent receptor plug" evidence="8">
    <location>
        <begin position="173"/>
        <end position="265"/>
    </location>
</feature>
<evidence type="ECO:0000256" key="4">
    <source>
        <dbReference type="ARBA" id="ARBA00022692"/>
    </source>
</evidence>
<dbReference type="InterPro" id="IPR036942">
    <property type="entry name" value="Beta-barrel_TonB_sf"/>
</dbReference>